<proteinExistence type="predicted"/>
<dbReference type="InterPro" id="IPR000305">
    <property type="entry name" value="GIY-YIG_endonuc"/>
</dbReference>
<dbReference type="Proteomes" id="UP001652625">
    <property type="component" value="Chromosome 08"/>
</dbReference>
<dbReference type="Pfam" id="PF26215">
    <property type="entry name" value="HTH_animal"/>
    <property type="match status" value="1"/>
</dbReference>
<dbReference type="PANTHER" id="PTHR21301:SF10">
    <property type="entry name" value="REVERSE TRANSCRIPTASE DOMAIN-CONTAINING PROTEIN"/>
    <property type="match status" value="1"/>
</dbReference>
<gene>
    <name evidence="3" type="primary">LOC136082928</name>
</gene>
<dbReference type="RefSeq" id="XP_065658414.1">
    <property type="nucleotide sequence ID" value="XM_065802342.1"/>
</dbReference>
<dbReference type="GeneID" id="136082928"/>
<protein>
    <submittedName>
        <fullName evidence="3">Uncharacterized protein LOC136082928</fullName>
    </submittedName>
</protein>
<organism evidence="2 3">
    <name type="scientific">Hydra vulgaris</name>
    <name type="common">Hydra</name>
    <name type="synonym">Hydra attenuata</name>
    <dbReference type="NCBI Taxonomy" id="6087"/>
    <lineage>
        <taxon>Eukaryota</taxon>
        <taxon>Metazoa</taxon>
        <taxon>Cnidaria</taxon>
        <taxon>Hydrozoa</taxon>
        <taxon>Hydroidolina</taxon>
        <taxon>Anthoathecata</taxon>
        <taxon>Aplanulata</taxon>
        <taxon>Hydridae</taxon>
        <taxon>Hydra</taxon>
    </lineage>
</organism>
<keyword evidence="2" id="KW-1185">Reference proteome</keyword>
<dbReference type="PANTHER" id="PTHR21301">
    <property type="entry name" value="REVERSE TRANSCRIPTASE"/>
    <property type="match status" value="1"/>
</dbReference>
<name>A0ABM4C9R5_HYDVU</name>
<sequence>MFVKSKERLIKKFNILQSEHANGKDIARKTTKYKKDAVLNLCDTDISISHNDFLNLGPNFVPSLKSIPYMDIITTTESSALKLEYNNKVKNAQNLRKNVLRILKTEKKINNNLTKEQRISFREIKNDETIAIYPFDKGTGFCKEEYEKIYPSDPIPSIPLKEATVILLKQLSNNLSYKNLTKLSIPEIKQLIELCLYQCYFHWNNKIHVMENSGPIGLSFMVVLAESFLQFHENYAIKMALTQNPALNLKSFLRYVDDSHARFPNIKQAKQFQDILNQQHPAIQYTIEVENEIITLNFLDITITNNTLGKYEYKVYRKEAITNIQIKPHSNHDPNILTAIFKGFLHRAYSICSKHHLQNEINFLTDMFIENGYDEKLLRNITHQFHQKRQNKNKIPSECNNLPVVSLPWVPGLSPKLRKIFRKAGYRAVFKSNPNLRSLLTSKNKTKLPSNSQPGTYIIKCNCSKVYIGETKMQVSTRMHQHQKSINENKPNQSALAYHKTFCKENIIWEKTRTLKVENKKFENKIREALEIQNNMCSARNGGINLDEGQYVKTMFWTPFLKFKNQKKPFNR</sequence>
<dbReference type="InterPro" id="IPR058912">
    <property type="entry name" value="HTH_animal"/>
</dbReference>
<reference evidence="3" key="1">
    <citation type="submission" date="2025-08" db="UniProtKB">
        <authorList>
            <consortium name="RefSeq"/>
        </authorList>
    </citation>
    <scope>IDENTIFICATION</scope>
</reference>
<feature type="domain" description="GIY-YIG" evidence="1">
    <location>
        <begin position="452"/>
        <end position="536"/>
    </location>
</feature>
<dbReference type="PROSITE" id="PS50164">
    <property type="entry name" value="GIY_YIG"/>
    <property type="match status" value="1"/>
</dbReference>
<accession>A0ABM4C9R5</accession>
<evidence type="ECO:0000259" key="1">
    <source>
        <dbReference type="PROSITE" id="PS50164"/>
    </source>
</evidence>
<evidence type="ECO:0000313" key="2">
    <source>
        <dbReference type="Proteomes" id="UP001652625"/>
    </source>
</evidence>
<evidence type="ECO:0000313" key="3">
    <source>
        <dbReference type="RefSeq" id="XP_065658414.1"/>
    </source>
</evidence>